<comment type="caution">
    <text evidence="1">The sequence shown here is derived from an EMBL/GenBank/DDBJ whole genome shotgun (WGS) entry which is preliminary data.</text>
</comment>
<dbReference type="AlphaFoldDB" id="A0A413X857"/>
<evidence type="ECO:0000313" key="1">
    <source>
        <dbReference type="EMBL" id="RHB72808.1"/>
    </source>
</evidence>
<protein>
    <submittedName>
        <fullName evidence="1">Uncharacterized protein</fullName>
    </submittedName>
</protein>
<gene>
    <name evidence="1" type="ORF">DW873_10695</name>
</gene>
<accession>A0A413X857</accession>
<organism evidence="1 2">
    <name type="scientific">Bacteroides uniformis</name>
    <dbReference type="NCBI Taxonomy" id="820"/>
    <lineage>
        <taxon>Bacteria</taxon>
        <taxon>Pseudomonadati</taxon>
        <taxon>Bacteroidota</taxon>
        <taxon>Bacteroidia</taxon>
        <taxon>Bacteroidales</taxon>
        <taxon>Bacteroidaceae</taxon>
        <taxon>Bacteroides</taxon>
    </lineage>
</organism>
<dbReference type="EMBL" id="QSHA01000007">
    <property type="protein sequence ID" value="RHB72808.1"/>
    <property type="molecule type" value="Genomic_DNA"/>
</dbReference>
<name>A0A413X857_BACUN</name>
<reference evidence="1 2" key="1">
    <citation type="submission" date="2018-08" db="EMBL/GenBank/DDBJ databases">
        <title>A genome reference for cultivated species of the human gut microbiota.</title>
        <authorList>
            <person name="Zou Y."/>
            <person name="Xue W."/>
            <person name="Luo G."/>
        </authorList>
    </citation>
    <scope>NUCLEOTIDE SEQUENCE [LARGE SCALE GENOMIC DNA]</scope>
    <source>
        <strain evidence="1 2">AM39-1</strain>
    </source>
</reference>
<proteinExistence type="predicted"/>
<dbReference type="Proteomes" id="UP000286114">
    <property type="component" value="Unassembled WGS sequence"/>
</dbReference>
<evidence type="ECO:0000313" key="2">
    <source>
        <dbReference type="Proteomes" id="UP000286114"/>
    </source>
</evidence>
<sequence length="67" mass="7679">MGNNILKSAQNYGSDSNLGFRAVFVPFRGEKCDFLQVFVPRVLIFKKLHLLLHSKMEVQGEKCVENH</sequence>